<keyword evidence="6 11" id="KW-0274">FAD</keyword>
<dbReference type="OrthoDB" id="419752at2759"/>
<reference evidence="14" key="1">
    <citation type="submission" date="2011-08" db="EMBL/GenBank/DDBJ databases">
        <authorList>
            <person name="Rombauts S."/>
        </authorList>
    </citation>
    <scope>NUCLEOTIDE SEQUENCE</scope>
    <source>
        <strain evidence="14">London</strain>
    </source>
</reference>
<evidence type="ECO:0000259" key="12">
    <source>
        <dbReference type="Pfam" id="PF01593"/>
    </source>
</evidence>
<dbReference type="EC" id="1.3.3.4" evidence="4 11"/>
<comment type="function">
    <text evidence="1 11">Catalyzes the 6-electron oxidation of protoporphyrinogen-IX to form protoporphyrin-IX.</text>
</comment>
<dbReference type="InterPro" id="IPR050464">
    <property type="entry name" value="Zeta_carotene_desat/Oxidored"/>
</dbReference>
<comment type="subcellular location">
    <subcellularLocation>
        <location evidence="11">Mitochondrion inner membrane</location>
    </subcellularLocation>
</comment>
<dbReference type="AlphaFoldDB" id="T1KFZ3"/>
<dbReference type="SUPFAM" id="SSF54373">
    <property type="entry name" value="FAD-linked reductases, C-terminal domain"/>
    <property type="match status" value="1"/>
</dbReference>
<organism evidence="13 14">
    <name type="scientific">Tetranychus urticae</name>
    <name type="common">Two-spotted spider mite</name>
    <dbReference type="NCBI Taxonomy" id="32264"/>
    <lineage>
        <taxon>Eukaryota</taxon>
        <taxon>Metazoa</taxon>
        <taxon>Ecdysozoa</taxon>
        <taxon>Arthropoda</taxon>
        <taxon>Chelicerata</taxon>
        <taxon>Arachnida</taxon>
        <taxon>Acari</taxon>
        <taxon>Acariformes</taxon>
        <taxon>Trombidiformes</taxon>
        <taxon>Prostigmata</taxon>
        <taxon>Eleutherengona</taxon>
        <taxon>Raphignathae</taxon>
        <taxon>Tetranychoidea</taxon>
        <taxon>Tetranychidae</taxon>
        <taxon>Tetranychus</taxon>
    </lineage>
</organism>
<gene>
    <name evidence="13" type="primary">107363776</name>
</gene>
<dbReference type="EnsemblMetazoa" id="tetur10g04900.1">
    <property type="protein sequence ID" value="tetur10g04900.1"/>
    <property type="gene ID" value="tetur10g04900"/>
</dbReference>
<evidence type="ECO:0000256" key="2">
    <source>
        <dbReference type="ARBA" id="ARBA00005073"/>
    </source>
</evidence>
<dbReference type="GO" id="GO:0005743">
    <property type="term" value="C:mitochondrial inner membrane"/>
    <property type="evidence" value="ECO:0007669"/>
    <property type="project" value="UniProtKB-SubCell"/>
</dbReference>
<dbReference type="EMBL" id="CAEY01000040">
    <property type="status" value="NOT_ANNOTATED_CDS"/>
    <property type="molecule type" value="Genomic_DNA"/>
</dbReference>
<proteinExistence type="inferred from homology"/>
<evidence type="ECO:0000256" key="8">
    <source>
        <dbReference type="ARBA" id="ARBA00023133"/>
    </source>
</evidence>
<dbReference type="KEGG" id="tut:107363776"/>
<dbReference type="STRING" id="32264.T1KFZ3"/>
<comment type="catalytic activity">
    <reaction evidence="10 11">
        <text>protoporphyrinogen IX + 3 O2 = protoporphyrin IX + 3 H2O2</text>
        <dbReference type="Rhea" id="RHEA:25576"/>
        <dbReference type="ChEBI" id="CHEBI:15379"/>
        <dbReference type="ChEBI" id="CHEBI:16240"/>
        <dbReference type="ChEBI" id="CHEBI:57306"/>
        <dbReference type="ChEBI" id="CHEBI:57307"/>
        <dbReference type="EC" id="1.3.3.4"/>
    </reaction>
</comment>
<evidence type="ECO:0000256" key="10">
    <source>
        <dbReference type="ARBA" id="ARBA00047554"/>
    </source>
</evidence>
<evidence type="ECO:0000256" key="11">
    <source>
        <dbReference type="RuleBase" id="RU367069"/>
    </source>
</evidence>
<dbReference type="InterPro" id="IPR002937">
    <property type="entry name" value="Amino_oxidase"/>
</dbReference>
<name>T1KFZ3_TETUR</name>
<dbReference type="GO" id="GO:0006782">
    <property type="term" value="P:protoporphyrinogen IX biosynthetic process"/>
    <property type="evidence" value="ECO:0007669"/>
    <property type="project" value="UniProtKB-UniRule"/>
</dbReference>
<dbReference type="eggNOG" id="KOG1276">
    <property type="taxonomic scope" value="Eukaryota"/>
</dbReference>
<evidence type="ECO:0000313" key="14">
    <source>
        <dbReference type="Proteomes" id="UP000015104"/>
    </source>
</evidence>
<comment type="pathway">
    <text evidence="2 11">Porphyrin-containing compound metabolism; protoporphyrin-IX biosynthesis; protoporphyrin-IX from protoporphyrinogen-IX: step 1/1.</text>
</comment>
<dbReference type="HOGENOM" id="CLU_009629_2_1_1"/>
<keyword evidence="14" id="KW-1185">Reference proteome</keyword>
<keyword evidence="7 11" id="KW-0560">Oxidoreductase</keyword>
<feature type="domain" description="Amine oxidase" evidence="12">
    <location>
        <begin position="11"/>
        <end position="427"/>
    </location>
</feature>
<dbReference type="GO" id="GO:0004729">
    <property type="term" value="F:oxygen-dependent protoporphyrinogen oxidase activity"/>
    <property type="evidence" value="ECO:0007669"/>
    <property type="project" value="UniProtKB-UniRule"/>
</dbReference>
<evidence type="ECO:0000256" key="1">
    <source>
        <dbReference type="ARBA" id="ARBA00002600"/>
    </source>
</evidence>
<dbReference type="PROSITE" id="PS51257">
    <property type="entry name" value="PROKAR_LIPOPROTEIN"/>
    <property type="match status" value="1"/>
</dbReference>
<evidence type="ECO:0000313" key="13">
    <source>
        <dbReference type="EnsemblMetazoa" id="tetur10g04900.1"/>
    </source>
</evidence>
<comment type="cofactor">
    <cofactor evidence="11">
        <name>FAD</name>
        <dbReference type="ChEBI" id="CHEBI:57692"/>
    </cofactor>
    <text evidence="11">Binds 1 FAD per subunit.</text>
</comment>
<dbReference type="InterPro" id="IPR036188">
    <property type="entry name" value="FAD/NAD-bd_sf"/>
</dbReference>
<dbReference type="PANTHER" id="PTHR42923">
    <property type="entry name" value="PROTOPORPHYRINOGEN OXIDASE"/>
    <property type="match status" value="1"/>
</dbReference>
<dbReference type="Pfam" id="PF01593">
    <property type="entry name" value="Amino_oxidase"/>
    <property type="match status" value="1"/>
</dbReference>
<dbReference type="PANTHER" id="PTHR42923:SF3">
    <property type="entry name" value="PROTOPORPHYRINOGEN OXIDASE"/>
    <property type="match status" value="1"/>
</dbReference>
<sequence length="491" mass="53978">MKKIAILGGGVSGLSCAHYLTKLGKKLGRSDRIILIEASSAVGGWLKSHQFDDGVVHELGPKSIRASGLPAHNTLLMAEELNLAPEIINVKHSDAAARKRLICIDDQLHTLPNSLKSLIFRTPPFSKPLITALYQDFTTKRLPIGDDEDISVHDFMSLRFGEEVAKYLAGPMCRGIAAGDSKKLSIKSMFPPIYQAEREKGSVIKGMFSPKAIPASISDEIAKSSLLSKVKSEKWSIWSLKNGLQQLPQRLYSNLIKESNIDIQLGHKVDHIMFKDDGSAVLHVSNSTSIKPISVDYIFSALPAANLAKCISAKAYPIIHKTLGSVKSVSVAVVNLEYSGTVIPRDMGFGFLTPSYTNSVILGIVFDSCCFKDHDAARDITRLTVMMGGEWFEDHFGDPVNVDQQLILNVAKDAVKRHLKVDAEPIRTLANIHKECIPQYYLGHGSKLETIKKEIESTRLNLELLGNSFAGLGVNDSIFDARKKVENFIDK</sequence>
<dbReference type="SUPFAM" id="SSF51905">
    <property type="entry name" value="FAD/NAD(P)-binding domain"/>
    <property type="match status" value="1"/>
</dbReference>
<dbReference type="UniPathway" id="UPA00251">
    <property type="reaction ID" value="UER00324"/>
</dbReference>
<evidence type="ECO:0000256" key="5">
    <source>
        <dbReference type="ARBA" id="ARBA00022630"/>
    </source>
</evidence>
<evidence type="ECO:0000256" key="3">
    <source>
        <dbReference type="ARBA" id="ARBA00010551"/>
    </source>
</evidence>
<evidence type="ECO:0000256" key="7">
    <source>
        <dbReference type="ARBA" id="ARBA00023002"/>
    </source>
</evidence>
<dbReference type="Gene3D" id="3.50.50.60">
    <property type="entry name" value="FAD/NAD(P)-binding domain"/>
    <property type="match status" value="1"/>
</dbReference>
<comment type="similarity">
    <text evidence="3 11">Belongs to the protoporphyrinogen/coproporphyrinogen oxidase family. Protoporphyrinogen oxidase subfamily.</text>
</comment>
<keyword evidence="9 11" id="KW-0627">Porphyrin biosynthesis</keyword>
<keyword evidence="5 11" id="KW-0285">Flavoprotein</keyword>
<reference evidence="13" key="2">
    <citation type="submission" date="2015-06" db="UniProtKB">
        <authorList>
            <consortium name="EnsemblMetazoa"/>
        </authorList>
    </citation>
    <scope>IDENTIFICATION</scope>
</reference>
<dbReference type="OMA" id="WFDQWFG"/>
<dbReference type="Proteomes" id="UP000015104">
    <property type="component" value="Unassembled WGS sequence"/>
</dbReference>
<evidence type="ECO:0000256" key="4">
    <source>
        <dbReference type="ARBA" id="ARBA00012867"/>
    </source>
</evidence>
<keyword evidence="8 11" id="KW-0350">Heme biosynthesis</keyword>
<dbReference type="InterPro" id="IPR004572">
    <property type="entry name" value="Protoporphyrinogen_oxidase"/>
</dbReference>
<evidence type="ECO:0000256" key="6">
    <source>
        <dbReference type="ARBA" id="ARBA00022827"/>
    </source>
</evidence>
<protein>
    <recommendedName>
        <fullName evidence="4 11">Protoporphyrinogen oxidase</fullName>
        <ecNumber evidence="4 11">1.3.3.4</ecNumber>
    </recommendedName>
</protein>
<dbReference type="NCBIfam" id="TIGR00562">
    <property type="entry name" value="proto_IX_ox"/>
    <property type="match status" value="1"/>
</dbReference>
<evidence type="ECO:0000256" key="9">
    <source>
        <dbReference type="ARBA" id="ARBA00023244"/>
    </source>
</evidence>
<accession>T1KFZ3</accession>